<proteinExistence type="predicted"/>
<protein>
    <submittedName>
        <fullName evidence="6">FtsK/SpoIIIE domain-containing protein</fullName>
    </submittedName>
</protein>
<dbReference type="InterPro" id="IPR002543">
    <property type="entry name" value="FtsK_dom"/>
</dbReference>
<reference evidence="7" key="1">
    <citation type="submission" date="2023-06" db="EMBL/GenBank/DDBJ databases">
        <title>Itaconate inhibition of nontuberculous mycobacteria.</title>
        <authorList>
            <person name="Spilker T."/>
        </authorList>
    </citation>
    <scope>NUCLEOTIDE SEQUENCE [LARGE SCALE GENOMIC DNA]</scope>
    <source>
        <strain evidence="7">FLAC1071</strain>
    </source>
</reference>
<evidence type="ECO:0000313" key="7">
    <source>
        <dbReference type="Proteomes" id="UP001529272"/>
    </source>
</evidence>
<evidence type="ECO:0000256" key="4">
    <source>
        <dbReference type="SAM" id="Phobius"/>
    </source>
</evidence>
<keyword evidence="4" id="KW-0812">Transmembrane</keyword>
<dbReference type="PANTHER" id="PTHR22683">
    <property type="entry name" value="SPORULATION PROTEIN RELATED"/>
    <property type="match status" value="1"/>
</dbReference>
<feature type="binding site" evidence="3">
    <location>
        <begin position="846"/>
        <end position="853"/>
    </location>
    <ligand>
        <name>ATP</name>
        <dbReference type="ChEBI" id="CHEBI:30616"/>
    </ligand>
</feature>
<keyword evidence="4" id="KW-0472">Membrane</keyword>
<organism evidence="6 7">
    <name type="scientific">Mycobacterium intracellulare subsp. chimaera</name>
    <dbReference type="NCBI Taxonomy" id="222805"/>
    <lineage>
        <taxon>Bacteria</taxon>
        <taxon>Bacillati</taxon>
        <taxon>Actinomycetota</taxon>
        <taxon>Actinomycetes</taxon>
        <taxon>Mycobacteriales</taxon>
        <taxon>Mycobacteriaceae</taxon>
        <taxon>Mycobacterium</taxon>
        <taxon>Mycobacterium avium complex (MAC)</taxon>
    </lineage>
</organism>
<evidence type="ECO:0000259" key="5">
    <source>
        <dbReference type="PROSITE" id="PS50901"/>
    </source>
</evidence>
<evidence type="ECO:0000256" key="2">
    <source>
        <dbReference type="ARBA" id="ARBA00022840"/>
    </source>
</evidence>
<dbReference type="PROSITE" id="PS50901">
    <property type="entry name" value="FTSK"/>
    <property type="match status" value="2"/>
</dbReference>
<dbReference type="Gene3D" id="3.40.50.300">
    <property type="entry name" value="P-loop containing nucleotide triphosphate hydrolases"/>
    <property type="match status" value="3"/>
</dbReference>
<feature type="transmembrane region" description="Helical" evidence="4">
    <location>
        <begin position="75"/>
        <end position="96"/>
    </location>
</feature>
<dbReference type="Pfam" id="PF01580">
    <property type="entry name" value="FtsK_SpoIIIE"/>
    <property type="match status" value="3"/>
</dbReference>
<gene>
    <name evidence="6" type="ORF">QRB35_22050</name>
</gene>
<keyword evidence="1 3" id="KW-0547">Nucleotide-binding</keyword>
<keyword evidence="4" id="KW-1133">Transmembrane helix</keyword>
<dbReference type="SUPFAM" id="SSF52540">
    <property type="entry name" value="P-loop containing nucleoside triphosphate hydrolases"/>
    <property type="match status" value="3"/>
</dbReference>
<feature type="domain" description="FtsK" evidence="5">
    <location>
        <begin position="464"/>
        <end position="666"/>
    </location>
</feature>
<dbReference type="EMBL" id="JASZZX010000025">
    <property type="protein sequence ID" value="MDM3928697.1"/>
    <property type="molecule type" value="Genomic_DNA"/>
</dbReference>
<evidence type="ECO:0000256" key="1">
    <source>
        <dbReference type="ARBA" id="ARBA00022741"/>
    </source>
</evidence>
<feature type="transmembrane region" description="Helical" evidence="4">
    <location>
        <begin position="41"/>
        <end position="63"/>
    </location>
</feature>
<evidence type="ECO:0000313" key="6">
    <source>
        <dbReference type="EMBL" id="MDM3928697.1"/>
    </source>
</evidence>
<reference evidence="6 7" key="2">
    <citation type="submission" date="2023-06" db="EMBL/GenBank/DDBJ databases">
        <title>Itaconate inhibition of nontuberculous mycobacteria.</title>
        <authorList>
            <person name="Breen P."/>
            <person name="Zimbric M."/>
            <person name="Caverly L."/>
        </authorList>
    </citation>
    <scope>NUCLEOTIDE SEQUENCE [LARGE SCALE GENOMIC DNA]</scope>
    <source>
        <strain evidence="6 7">FLAC1071</strain>
    </source>
</reference>
<dbReference type="InterPro" id="IPR050206">
    <property type="entry name" value="FtsK/SpoIIIE/SftA"/>
</dbReference>
<accession>A0ABT7P5Z1</accession>
<keyword evidence="2 3" id="KW-0067">ATP-binding</keyword>
<name>A0ABT7P5Z1_MYCIT</name>
<dbReference type="PANTHER" id="PTHR22683:SF1">
    <property type="entry name" value="TYPE VII SECRETION SYSTEM PROTEIN ESSC"/>
    <property type="match status" value="1"/>
</dbReference>
<sequence length="1396" mass="154788">MNNSMATIPFRPAPRNKPVLSNEIVDVPPPDPLPEQSKSPVIMRIVPFLMGGMMLAFITMMVLSGTRVLSPYQLMAPMGMMMMALAYLGVGGSGGGPLNDLDTNRKNYWLKLREQRRIAHHLGESIHSLHTATYPHPLSLSARCGRPGMWSIKPTDSILPPNTSDKDSPAALRPWLTARVGVGLVEVVPAIEEPQTDVAEKLEPVTAGSFRRFLRTQKFVTNCPLGVSFTEHPAYAFRGDTNAVLALGRAMICSLAYNHSPDHLTIGIICDPSVRHRWDWVKWLPNAQDPHRTDHAGSARYAWPSVASFVSDDELGAAGGHGPHLVVFIDTPGSDVSLPPGWTRASTTLVVLNAPSETVTTKQGRFHVNDRREFSTSKQLRFARADALTVSQARVIAQKMSRHRPEQWAVSDVVVKKDVVKQSYFDVHGIGELETWDPRPQWVKNGFDSHFEIPVGFVHDGEQVTPEIFSMDFAEASKRGTGPHGCFQGKTGSGKSFLLMGVVGSLCVRYGPDKVNLILMDFKGGTTFRGYEKLPHVIANISNLENAADLVARTAVVIRGEIHRRELLMEEYDCKDIVEYREKRAKEPDKYPPLPEVFVIMDEFKEYMELHSEDLKTYIKIGTVGRGWGIHVWPCSQDIDESLLRGLKSHLTFGISLRASDTAHSRFVIRSEAAVDLPMGQGQAIAYRENRPDGDDRERVRFVGFNVEQRYLAPTRAASKRAAQIASGVAPGRRLSRFGLENSFAPDSEATDNEVEDLTAATDLDALPKMKDALVARLAEFDDVKALQLWQPTLRAPISYADITIEPARSPRLEIQIGIADAPFRHKRLPYVITPEDAQAHVRILGQGGSGRSTAVQAIVASALQAYPPQFCSFYLIDYGGAKLAEIADLPNVGGYARKTDEDQINRFIGEFFRVLTIREHEYGRRGVSTLDDYFADRTQTPAEEDPYGHMFLVFDGFPSYLADNEPAKESLLRLLDNGPRHGLHVIVTALANNEIPPRMQKHFGTTIHLAVNDVNESFVSGEEKQMVAKLPANEPGRCVDFARMLEARILVPQLEPIEPVKFERGMPSYDYRTNYGPGIAQFVKGMSARWPQPEQRATKIYSAPEKIDYQVIWDLYARYADRLSELSPPEPGRRSAMDKHLPIAISVENLKVVTVPDHTSPHLLAVGDPKCGKTTFLRTVINSVVNQFSPEEAQFVILETKFDLLTEQEQLAANGYLMAYADQNSLSEAIEKVQAAIQPRLPRKEDGLSSAQIMNRSWYSGPEIFVLIDGVPNFAAGGFGLGSPLDGFLDLMKRNDLGLHIYATGNAQGFPSARTQNKLYNQLAQTNAPVLLFSGPVSEGAIWPGTGIKFARRRRGQAALIDPVYPKPEVIQVGMARPWGEDAHGPERDAESALV</sequence>
<feature type="binding site" evidence="3">
    <location>
        <begin position="489"/>
        <end position="496"/>
    </location>
    <ligand>
        <name>ATP</name>
        <dbReference type="ChEBI" id="CHEBI:30616"/>
    </ligand>
</feature>
<dbReference type="RefSeq" id="WP_232526980.1">
    <property type="nucleotide sequence ID" value="NZ_CP012886.2"/>
</dbReference>
<dbReference type="Proteomes" id="UP001529272">
    <property type="component" value="Unassembled WGS sequence"/>
</dbReference>
<evidence type="ECO:0000256" key="3">
    <source>
        <dbReference type="PROSITE-ProRule" id="PRU00289"/>
    </source>
</evidence>
<comment type="caution">
    <text evidence="6">The sequence shown here is derived from an EMBL/GenBank/DDBJ whole genome shotgun (WGS) entry which is preliminary data.</text>
</comment>
<feature type="domain" description="FtsK" evidence="5">
    <location>
        <begin position="828"/>
        <end position="1019"/>
    </location>
</feature>
<dbReference type="InterPro" id="IPR027417">
    <property type="entry name" value="P-loop_NTPase"/>
</dbReference>
<keyword evidence="7" id="KW-1185">Reference proteome</keyword>